<proteinExistence type="predicted"/>
<evidence type="ECO:0000259" key="1">
    <source>
        <dbReference type="Pfam" id="PF25054"/>
    </source>
</evidence>
<accession>A0AAW1VRF8</accession>
<dbReference type="AlphaFoldDB" id="A0AAW1VRF8"/>
<dbReference type="Pfam" id="PF25054">
    <property type="entry name" value="PHD_pln"/>
    <property type="match status" value="1"/>
</dbReference>
<evidence type="ECO:0000313" key="2">
    <source>
        <dbReference type="EMBL" id="KAK9910918.1"/>
    </source>
</evidence>
<reference evidence="2 3" key="1">
    <citation type="journal article" date="2023" name="G3 (Bethesda)">
        <title>A chromosome-length genome assembly and annotation of blackberry (Rubus argutus, cv. 'Hillquist').</title>
        <authorList>
            <person name="Bruna T."/>
            <person name="Aryal R."/>
            <person name="Dudchenko O."/>
            <person name="Sargent D.J."/>
            <person name="Mead D."/>
            <person name="Buti M."/>
            <person name="Cavallini A."/>
            <person name="Hytonen T."/>
            <person name="Andres J."/>
            <person name="Pham M."/>
            <person name="Weisz D."/>
            <person name="Mascagni F."/>
            <person name="Usai G."/>
            <person name="Natali L."/>
            <person name="Bassil N."/>
            <person name="Fernandez G.E."/>
            <person name="Lomsadze A."/>
            <person name="Armour M."/>
            <person name="Olukolu B."/>
            <person name="Poorten T."/>
            <person name="Britton C."/>
            <person name="Davik J."/>
            <person name="Ashrafi H."/>
            <person name="Aiden E.L."/>
            <person name="Borodovsky M."/>
            <person name="Worthington M."/>
        </authorList>
    </citation>
    <scope>NUCLEOTIDE SEQUENCE [LARGE SCALE GENOMIC DNA]</scope>
    <source>
        <strain evidence="2">PI 553951</strain>
    </source>
</reference>
<comment type="caution">
    <text evidence="2">The sequence shown here is derived from an EMBL/GenBank/DDBJ whole genome shotgun (WGS) entry which is preliminary data.</text>
</comment>
<dbReference type="PANTHER" id="PTHR33779:SF11">
    <property type="entry name" value="OS04G0551600 PROTEIN"/>
    <property type="match status" value="1"/>
</dbReference>
<sequence length="141" mass="16123">MVDRLQSVCCMCGDVGFPDKLFRCNKCRNRFQHSYGFRIAATTIVNTRSQLNCAIGAEVKRRAQQGTAAAVLRRNRQLLREARAGRNIPGTRSSNTIIINNVIKRWVVVERRRPRVRNHGSPVPSPRTATRRYKLLKDVMC</sequence>
<gene>
    <name evidence="2" type="ORF">M0R45_034852</name>
</gene>
<name>A0AAW1VRF8_RUBAR</name>
<organism evidence="2 3">
    <name type="scientific">Rubus argutus</name>
    <name type="common">Southern blackberry</name>
    <dbReference type="NCBI Taxonomy" id="59490"/>
    <lineage>
        <taxon>Eukaryota</taxon>
        <taxon>Viridiplantae</taxon>
        <taxon>Streptophyta</taxon>
        <taxon>Embryophyta</taxon>
        <taxon>Tracheophyta</taxon>
        <taxon>Spermatophyta</taxon>
        <taxon>Magnoliopsida</taxon>
        <taxon>eudicotyledons</taxon>
        <taxon>Gunneridae</taxon>
        <taxon>Pentapetalae</taxon>
        <taxon>rosids</taxon>
        <taxon>fabids</taxon>
        <taxon>Rosales</taxon>
        <taxon>Rosaceae</taxon>
        <taxon>Rosoideae</taxon>
        <taxon>Rosoideae incertae sedis</taxon>
        <taxon>Rubus</taxon>
    </lineage>
</organism>
<dbReference type="PANTHER" id="PTHR33779">
    <property type="entry name" value="EXPRESSED PROTEIN"/>
    <property type="match status" value="1"/>
</dbReference>
<protein>
    <recommendedName>
        <fullName evidence="1">PHD-type zinc finger plants domain-containing protein</fullName>
    </recommendedName>
</protein>
<dbReference type="EMBL" id="JBEDUW010000007">
    <property type="protein sequence ID" value="KAK9910918.1"/>
    <property type="molecule type" value="Genomic_DNA"/>
</dbReference>
<dbReference type="InterPro" id="IPR056874">
    <property type="entry name" value="PHD_dom_pln"/>
</dbReference>
<dbReference type="Proteomes" id="UP001457282">
    <property type="component" value="Unassembled WGS sequence"/>
</dbReference>
<evidence type="ECO:0000313" key="3">
    <source>
        <dbReference type="Proteomes" id="UP001457282"/>
    </source>
</evidence>
<feature type="domain" description="PHD-type zinc finger plants" evidence="1">
    <location>
        <begin position="10"/>
        <end position="35"/>
    </location>
</feature>
<keyword evidence="3" id="KW-1185">Reference proteome</keyword>